<feature type="transmembrane region" description="Helical" evidence="1">
    <location>
        <begin position="47"/>
        <end position="67"/>
    </location>
</feature>
<reference evidence="2 3" key="1">
    <citation type="submission" date="2020-08" db="EMBL/GenBank/DDBJ databases">
        <title>Description of novel Flavobacterium F-408 isolate.</title>
        <authorList>
            <person name="Saticioglu I.B."/>
            <person name="Duman M."/>
            <person name="Altun S."/>
        </authorList>
    </citation>
    <scope>NUCLEOTIDE SEQUENCE [LARGE SCALE GENOMIC DNA]</scope>
    <source>
        <strain evidence="2 3">F-408</strain>
    </source>
</reference>
<keyword evidence="3" id="KW-1185">Reference proteome</keyword>
<dbReference type="RefSeq" id="WP_166125122.1">
    <property type="nucleotide sequence ID" value="NZ_JAANOQ010000001.1"/>
</dbReference>
<evidence type="ECO:0000313" key="3">
    <source>
        <dbReference type="Proteomes" id="UP000605990"/>
    </source>
</evidence>
<feature type="transmembrane region" description="Helical" evidence="1">
    <location>
        <begin position="16"/>
        <end position="35"/>
    </location>
</feature>
<keyword evidence="1" id="KW-1133">Transmembrane helix</keyword>
<accession>A0ABR7IVS5</accession>
<dbReference type="Proteomes" id="UP000605990">
    <property type="component" value="Unassembled WGS sequence"/>
</dbReference>
<gene>
    <name evidence="2" type="ORF">H8R27_03270</name>
</gene>
<keyword evidence="1" id="KW-0812">Transmembrane</keyword>
<evidence type="ECO:0000313" key="2">
    <source>
        <dbReference type="EMBL" id="MBC5833895.1"/>
    </source>
</evidence>
<evidence type="ECO:0008006" key="4">
    <source>
        <dbReference type="Google" id="ProtNLM"/>
    </source>
</evidence>
<protein>
    <recommendedName>
        <fullName evidence="4">YcxB family protein</fullName>
    </recommendedName>
</protein>
<comment type="caution">
    <text evidence="2">The sequence shown here is derived from an EMBL/GenBank/DDBJ whole genome shotgun (WGS) entry which is preliminary data.</text>
</comment>
<evidence type="ECO:0000256" key="1">
    <source>
        <dbReference type="SAM" id="Phobius"/>
    </source>
</evidence>
<keyword evidence="1" id="KW-0472">Membrane</keyword>
<proteinExistence type="predicted"/>
<organism evidence="2 3">
    <name type="scientific">Flavobacterium bernardetii</name>
    <dbReference type="NCBI Taxonomy" id="2813823"/>
    <lineage>
        <taxon>Bacteria</taxon>
        <taxon>Pseudomonadati</taxon>
        <taxon>Bacteroidota</taxon>
        <taxon>Flavobacteriia</taxon>
        <taxon>Flavobacteriales</taxon>
        <taxon>Flavobacteriaceae</taxon>
        <taxon>Flavobacterium</taxon>
    </lineage>
</organism>
<name>A0ABR7IVS5_9FLAO</name>
<sequence length="151" mass="18511">MENKIIAKSIRSKSNFITVLFGVGFFIFLILLLENNSVLKNDYEKNIRTIGLIIIVLIILYCIYYLLNHKRIYVYKNYFEIKELLRKRKIYFSKIKKYSSEYIEGEDFTWTEHYIILDTEEKITLKDFDYSNFDYFFSFIEKRFKKYIKTN</sequence>
<dbReference type="EMBL" id="JACRUN010000001">
    <property type="protein sequence ID" value="MBC5833895.1"/>
    <property type="molecule type" value="Genomic_DNA"/>
</dbReference>